<dbReference type="PANTHER" id="PTHR34322:SF2">
    <property type="entry name" value="TRANSPOSASE IS200-LIKE DOMAIN-CONTAINING PROTEIN"/>
    <property type="match status" value="1"/>
</dbReference>
<reference evidence="2 3" key="1">
    <citation type="journal article" date="2016" name="Nat. Commun.">
        <title>Thousands of microbial genomes shed light on interconnected biogeochemical processes in an aquifer system.</title>
        <authorList>
            <person name="Anantharaman K."/>
            <person name="Brown C.T."/>
            <person name="Hug L.A."/>
            <person name="Sharon I."/>
            <person name="Castelle C.J."/>
            <person name="Probst A.J."/>
            <person name="Thomas B.C."/>
            <person name="Singh A."/>
            <person name="Wilkins M.J."/>
            <person name="Karaoz U."/>
            <person name="Brodie E.L."/>
            <person name="Williams K.H."/>
            <person name="Hubbard S.S."/>
            <person name="Banfield J.F."/>
        </authorList>
    </citation>
    <scope>NUCLEOTIDE SEQUENCE [LARGE SCALE GENOMIC DNA]</scope>
</reference>
<organism evidence="2 3">
    <name type="scientific">Candidatus Kaiserbacteria bacterium RIFOXYD1_FULL_47_14</name>
    <dbReference type="NCBI Taxonomy" id="1798533"/>
    <lineage>
        <taxon>Bacteria</taxon>
        <taxon>Candidatus Kaiseribacteriota</taxon>
    </lineage>
</organism>
<dbReference type="InterPro" id="IPR002686">
    <property type="entry name" value="Transposase_17"/>
</dbReference>
<feature type="domain" description="Transposase IS200-like" evidence="1">
    <location>
        <begin position="7"/>
        <end position="151"/>
    </location>
</feature>
<dbReference type="SUPFAM" id="SSF143422">
    <property type="entry name" value="Transposase IS200-like"/>
    <property type="match status" value="1"/>
</dbReference>
<evidence type="ECO:0000313" key="2">
    <source>
        <dbReference type="EMBL" id="OGG93976.1"/>
    </source>
</evidence>
<accession>A0A1F6G7A4</accession>
<comment type="caution">
    <text evidence="2">The sequence shown here is derived from an EMBL/GenBank/DDBJ whole genome shotgun (WGS) entry which is preliminary data.</text>
</comment>
<dbReference type="Pfam" id="PF01797">
    <property type="entry name" value="Y1_Tnp"/>
    <property type="match status" value="1"/>
</dbReference>
<name>A0A1F6G7A4_9BACT</name>
<gene>
    <name evidence="2" type="ORF">A2609_02440</name>
</gene>
<dbReference type="Proteomes" id="UP000176867">
    <property type="component" value="Unassembled WGS sequence"/>
</dbReference>
<dbReference type="Gene3D" id="3.30.70.1290">
    <property type="entry name" value="Transposase IS200-like"/>
    <property type="match status" value="1"/>
</dbReference>
<evidence type="ECO:0000259" key="1">
    <source>
        <dbReference type="SMART" id="SM01321"/>
    </source>
</evidence>
<dbReference type="GO" id="GO:0004803">
    <property type="term" value="F:transposase activity"/>
    <property type="evidence" value="ECO:0007669"/>
    <property type="project" value="InterPro"/>
</dbReference>
<dbReference type="EMBL" id="MFMU01000003">
    <property type="protein sequence ID" value="OGG93976.1"/>
    <property type="molecule type" value="Genomic_DNA"/>
</dbReference>
<protein>
    <recommendedName>
        <fullName evidence="1">Transposase IS200-like domain-containing protein</fullName>
    </recommendedName>
</protein>
<proteinExistence type="predicted"/>
<dbReference type="GO" id="GO:0006313">
    <property type="term" value="P:DNA transposition"/>
    <property type="evidence" value="ECO:0007669"/>
    <property type="project" value="InterPro"/>
</dbReference>
<sequence length="236" mass="27920">MRKEEFATGSYVHIVKRGIRGLPIVRDEIDRFRFLLMLAHFNDQFMSLNWYRDLKDENLHNSLLRPSHWPAQERLVNIIAFCLVENHFHLILQELAEGNIARFMHRLGTGMAKRFNERYGEHGALFQGPYRAITIDDDRYFRYVSAYVQVKNAIDMYPGGKDIIKNDFNRTYNWICSYPYSSIGDYTGDFNRTIVDTTFLSSLFTPGEYREFAKDVILGRYQPDDIDKKHQSKFFD</sequence>
<dbReference type="AlphaFoldDB" id="A0A1F6G7A4"/>
<dbReference type="SMART" id="SM01321">
    <property type="entry name" value="Y1_Tnp"/>
    <property type="match status" value="1"/>
</dbReference>
<dbReference type="GO" id="GO:0003677">
    <property type="term" value="F:DNA binding"/>
    <property type="evidence" value="ECO:0007669"/>
    <property type="project" value="InterPro"/>
</dbReference>
<dbReference type="InterPro" id="IPR036515">
    <property type="entry name" value="Transposase_17_sf"/>
</dbReference>
<dbReference type="PANTHER" id="PTHR34322">
    <property type="entry name" value="TRANSPOSASE, Y1_TNP DOMAIN-CONTAINING"/>
    <property type="match status" value="1"/>
</dbReference>
<evidence type="ECO:0000313" key="3">
    <source>
        <dbReference type="Proteomes" id="UP000176867"/>
    </source>
</evidence>